<evidence type="ECO:0000313" key="1">
    <source>
        <dbReference type="EMBL" id="SCS35968.1"/>
    </source>
</evidence>
<evidence type="ECO:0000313" key="4">
    <source>
        <dbReference type="Proteomes" id="UP000095768"/>
    </source>
</evidence>
<dbReference type="EMBL" id="FMPG01000002">
    <property type="protein sequence ID" value="SCS53907.1"/>
    <property type="molecule type" value="Genomic_DNA"/>
</dbReference>
<proteinExistence type="predicted"/>
<sequence>MMRKVIEAVIFSDESSYEIYTHTGVNQGIINDIKDGYRSIDYIAYIDAEKIYNYGMKKKLLVNS</sequence>
<dbReference type="AlphaFoldDB" id="A0A1D4HFN1"/>
<keyword evidence="3" id="KW-1185">Reference proteome</keyword>
<reference evidence="2 4" key="1">
    <citation type="submission" date="2016-09" db="EMBL/GenBank/DDBJ databases">
        <authorList>
            <consortium name="Pathogen Informatics"/>
        </authorList>
    </citation>
    <scope>NUCLEOTIDE SEQUENCE [LARGE SCALE GENOMIC DNA]</scope>
    <source>
        <strain evidence="2 4">82B</strain>
    </source>
</reference>
<dbReference type="Proteomes" id="UP000095412">
    <property type="component" value="Unassembled WGS sequence"/>
</dbReference>
<dbReference type="Proteomes" id="UP000095768">
    <property type="component" value="Unassembled WGS sequence"/>
</dbReference>
<evidence type="ECO:0000313" key="2">
    <source>
        <dbReference type="EMBL" id="SCS53907.1"/>
    </source>
</evidence>
<organism evidence="2 4">
    <name type="scientific">Staphylococcus caeli</name>
    <dbReference type="NCBI Taxonomy" id="2201815"/>
    <lineage>
        <taxon>Bacteria</taxon>
        <taxon>Bacillati</taxon>
        <taxon>Bacillota</taxon>
        <taxon>Bacilli</taxon>
        <taxon>Bacillales</taxon>
        <taxon>Staphylococcaceae</taxon>
        <taxon>Staphylococcus</taxon>
    </lineage>
</organism>
<gene>
    <name evidence="2" type="ORF">SAMEA2297795_00645</name>
    <name evidence="1" type="ORF">SAMEA2297796_00321</name>
</gene>
<accession>A0A1D4HFN1</accession>
<name>A0A1D4HFN1_9STAP</name>
<dbReference type="EMBL" id="FMPI01000002">
    <property type="protein sequence ID" value="SCS35968.1"/>
    <property type="molecule type" value="Genomic_DNA"/>
</dbReference>
<evidence type="ECO:0000313" key="3">
    <source>
        <dbReference type="Proteomes" id="UP000095412"/>
    </source>
</evidence>
<protein>
    <submittedName>
        <fullName evidence="2">Uncharacterized protein</fullName>
    </submittedName>
</protein>
<reference evidence="1 3" key="2">
    <citation type="submission" date="2016-09" db="EMBL/GenBank/DDBJ databases">
        <authorList>
            <consortium name="Pathogen Informatics"/>
            <person name="Sun Q."/>
            <person name="Inoue M."/>
        </authorList>
    </citation>
    <scope>NUCLEOTIDE SEQUENCE [LARGE SCALE GENOMIC DNA]</scope>
    <source>
        <strain evidence="1 3">82C</strain>
    </source>
</reference>